<evidence type="ECO:0000256" key="6">
    <source>
        <dbReference type="SAM" id="MobiDB-lite"/>
    </source>
</evidence>
<evidence type="ECO:0000313" key="7">
    <source>
        <dbReference type="EMBL" id="CAD6992328.1"/>
    </source>
</evidence>
<feature type="region of interest" description="Disordered" evidence="6">
    <location>
        <begin position="97"/>
        <end position="121"/>
    </location>
</feature>
<sequence>MHMHWYYNFLVRRPYLMVLAVAVLCTACITVSLTMNSAPDFSDPTLGFETRGTALGKRSTAWNNLLQETGPSGTLVTDPNDLHYFKNINYYHTKNMRKHQHHNRTYRGKNRKKPKNSKHKNQVLHLSKKIKYLQNRFNITSPKSSESHLLPTQWNGDSGVFRDYEITNDSLLSSDPSNRSEQFEYGRNTTSIDEDYHREKVQTKKSTWSILKEAPFPPYWNTDSPHVGGFFCDSPSKDYSHFVVERTGPNDTDTLLI</sequence>
<evidence type="ECO:0000256" key="5">
    <source>
        <dbReference type="ARBA" id="ARBA00023180"/>
    </source>
</evidence>
<dbReference type="GO" id="GO:0022857">
    <property type="term" value="F:transmembrane transporter activity"/>
    <property type="evidence" value="ECO:0007669"/>
    <property type="project" value="TreeGrafter"/>
</dbReference>
<dbReference type="OrthoDB" id="193905at2759"/>
<dbReference type="AlphaFoldDB" id="A0A811U1T8"/>
<evidence type="ECO:0000256" key="1">
    <source>
        <dbReference type="ARBA" id="ARBA00004141"/>
    </source>
</evidence>
<evidence type="ECO:0000313" key="8">
    <source>
        <dbReference type="Proteomes" id="UP000606786"/>
    </source>
</evidence>
<dbReference type="GO" id="GO:0007224">
    <property type="term" value="P:smoothened signaling pathway"/>
    <property type="evidence" value="ECO:0007669"/>
    <property type="project" value="TreeGrafter"/>
</dbReference>
<dbReference type="PANTHER" id="PTHR45951">
    <property type="entry name" value="PROTEIN DISPATCHED-RELATED"/>
    <property type="match status" value="1"/>
</dbReference>
<keyword evidence="3" id="KW-1133">Transmembrane helix</keyword>
<name>A0A811U1T8_CERCA</name>
<dbReference type="InterPro" id="IPR052081">
    <property type="entry name" value="Dispatched_Hh_regulator"/>
</dbReference>
<comment type="subcellular location">
    <subcellularLocation>
        <location evidence="1">Membrane</location>
        <topology evidence="1">Multi-pass membrane protein</topology>
    </subcellularLocation>
</comment>
<protein>
    <submittedName>
        <fullName evidence="7">(Mediterranean fruit fly) hypothetical protein</fullName>
    </submittedName>
</protein>
<keyword evidence="4" id="KW-0472">Membrane</keyword>
<evidence type="ECO:0000256" key="3">
    <source>
        <dbReference type="ARBA" id="ARBA00022989"/>
    </source>
</evidence>
<dbReference type="Proteomes" id="UP000606786">
    <property type="component" value="Unassembled WGS sequence"/>
</dbReference>
<accession>A0A811U1T8</accession>
<keyword evidence="5" id="KW-0325">Glycoprotein</keyword>
<dbReference type="EMBL" id="CAJHJT010000001">
    <property type="protein sequence ID" value="CAD6992328.1"/>
    <property type="molecule type" value="Genomic_DNA"/>
</dbReference>
<gene>
    <name evidence="7" type="ORF">CCAP1982_LOCUS1193</name>
</gene>
<reference evidence="7" key="1">
    <citation type="submission" date="2020-11" db="EMBL/GenBank/DDBJ databases">
        <authorList>
            <person name="Whitehead M."/>
        </authorList>
    </citation>
    <scope>NUCLEOTIDE SEQUENCE</scope>
    <source>
        <strain evidence="7">EGII</strain>
    </source>
</reference>
<keyword evidence="8" id="KW-1185">Reference proteome</keyword>
<dbReference type="GO" id="GO:0016020">
    <property type="term" value="C:membrane"/>
    <property type="evidence" value="ECO:0007669"/>
    <property type="project" value="UniProtKB-SubCell"/>
</dbReference>
<comment type="caution">
    <text evidence="7">The sequence shown here is derived from an EMBL/GenBank/DDBJ whole genome shotgun (WGS) entry which is preliminary data.</text>
</comment>
<proteinExistence type="predicted"/>
<evidence type="ECO:0000256" key="2">
    <source>
        <dbReference type="ARBA" id="ARBA00022692"/>
    </source>
</evidence>
<organism evidence="7 8">
    <name type="scientific">Ceratitis capitata</name>
    <name type="common">Mediterranean fruit fly</name>
    <name type="synonym">Tephritis capitata</name>
    <dbReference type="NCBI Taxonomy" id="7213"/>
    <lineage>
        <taxon>Eukaryota</taxon>
        <taxon>Metazoa</taxon>
        <taxon>Ecdysozoa</taxon>
        <taxon>Arthropoda</taxon>
        <taxon>Hexapoda</taxon>
        <taxon>Insecta</taxon>
        <taxon>Pterygota</taxon>
        <taxon>Neoptera</taxon>
        <taxon>Endopterygota</taxon>
        <taxon>Diptera</taxon>
        <taxon>Brachycera</taxon>
        <taxon>Muscomorpha</taxon>
        <taxon>Tephritoidea</taxon>
        <taxon>Tephritidae</taxon>
        <taxon>Ceratitis</taxon>
        <taxon>Ceratitis</taxon>
    </lineage>
</organism>
<evidence type="ECO:0000256" key="4">
    <source>
        <dbReference type="ARBA" id="ARBA00023136"/>
    </source>
</evidence>
<keyword evidence="2" id="KW-0812">Transmembrane</keyword>
<dbReference type="PANTHER" id="PTHR45951:SF3">
    <property type="entry name" value="PROTEIN DISPATCHED"/>
    <property type="match status" value="1"/>
</dbReference>